<dbReference type="WBParaSite" id="HPLM_0000290901-mRNA-1">
    <property type="protein sequence ID" value="HPLM_0000290901-mRNA-1"/>
    <property type="gene ID" value="HPLM_0000290901"/>
</dbReference>
<reference evidence="2" key="1">
    <citation type="submission" date="2017-02" db="UniProtKB">
        <authorList>
            <consortium name="WormBaseParasite"/>
        </authorList>
    </citation>
    <scope>IDENTIFICATION</scope>
</reference>
<feature type="region of interest" description="Disordered" evidence="1">
    <location>
        <begin position="1"/>
        <end position="21"/>
    </location>
</feature>
<protein>
    <submittedName>
        <fullName evidence="2">Transcriptional regulator</fullName>
    </submittedName>
</protein>
<feature type="compositionally biased region" description="Low complexity" evidence="1">
    <location>
        <begin position="11"/>
        <end position="21"/>
    </location>
</feature>
<proteinExistence type="predicted"/>
<sequence length="48" mass="5390">LSAFQNPCAVAQSGQSASGSSTMNRTIAWIRLTSIHRDCRRRLGNWQR</sequence>
<evidence type="ECO:0000256" key="1">
    <source>
        <dbReference type="SAM" id="MobiDB-lite"/>
    </source>
</evidence>
<evidence type="ECO:0000313" key="2">
    <source>
        <dbReference type="WBParaSite" id="HPLM_0000290901-mRNA-1"/>
    </source>
</evidence>
<name>A0A0N4W035_HAEPC</name>
<dbReference type="AlphaFoldDB" id="A0A0N4W035"/>
<organism evidence="2">
    <name type="scientific">Haemonchus placei</name>
    <name type="common">Barber's pole worm</name>
    <dbReference type="NCBI Taxonomy" id="6290"/>
    <lineage>
        <taxon>Eukaryota</taxon>
        <taxon>Metazoa</taxon>
        <taxon>Ecdysozoa</taxon>
        <taxon>Nematoda</taxon>
        <taxon>Chromadorea</taxon>
        <taxon>Rhabditida</taxon>
        <taxon>Rhabditina</taxon>
        <taxon>Rhabditomorpha</taxon>
        <taxon>Strongyloidea</taxon>
        <taxon>Trichostrongylidae</taxon>
        <taxon>Haemonchus</taxon>
    </lineage>
</organism>
<accession>A0A0N4W035</accession>